<reference evidence="4" key="1">
    <citation type="submission" date="2016-10" db="EMBL/GenBank/DDBJ databases">
        <authorList>
            <person name="Varghese N."/>
            <person name="Submissions S."/>
        </authorList>
    </citation>
    <scope>NUCLEOTIDE SEQUENCE [LARGE SCALE GENOMIC DNA]</scope>
    <source>
        <strain evidence="4">DSM 44718</strain>
    </source>
</reference>
<dbReference type="EMBL" id="FNQB01000002">
    <property type="protein sequence ID" value="SDZ21052.1"/>
    <property type="molecule type" value="Genomic_DNA"/>
</dbReference>
<dbReference type="RefSeq" id="WP_090793159.1">
    <property type="nucleotide sequence ID" value="NZ_BOND01000008.1"/>
</dbReference>
<dbReference type="Gene3D" id="3.30.530.20">
    <property type="match status" value="2"/>
</dbReference>
<dbReference type="AlphaFoldDB" id="A0A1H3R5D5"/>
<feature type="domain" description="Activator of Hsp90 ATPase homologue 1/2-like C-terminal" evidence="2">
    <location>
        <begin position="155"/>
        <end position="244"/>
    </location>
</feature>
<dbReference type="STRING" id="137265.SAMN05421684_3500"/>
<evidence type="ECO:0000313" key="3">
    <source>
        <dbReference type="EMBL" id="SDZ21052.1"/>
    </source>
</evidence>
<evidence type="ECO:0000313" key="4">
    <source>
        <dbReference type="Proteomes" id="UP000199632"/>
    </source>
</evidence>
<accession>A0A1H3R5D5</accession>
<name>A0A1H3R5D5_9ACTN</name>
<evidence type="ECO:0000259" key="2">
    <source>
        <dbReference type="Pfam" id="PF08327"/>
    </source>
</evidence>
<protein>
    <submittedName>
        <fullName evidence="3">Uncharacterized conserved protein YndB, AHSA1/START domain</fullName>
    </submittedName>
</protein>
<sequence>MTVIAKARVNAPIKQVRHALTDAGELRVWLAEHADVDLPGRYAFWGRYTPEGDAPHQSPTRADDSGVAFTWRLDGVDTTTDIALEAEGDDSTVIVVDQSHFDFAEMMSGSSIRGVLQTFWALSVANLVDHVEGRALTPKVDFTTPDFRAEFEVAAPVDRVFTSLTDSAQASEWFGFPVGIEPWEGGRFAMGGLDANPNPAKVLELVPDARFSIDFGPAGVSTWELAGSEGKTRLTLVQSGFDTANPPYAAWGGILSGTAGLRRFHELPGQPQIFLPA</sequence>
<dbReference type="Proteomes" id="UP000199632">
    <property type="component" value="Unassembled WGS sequence"/>
</dbReference>
<comment type="similarity">
    <text evidence="1">Belongs to the AHA1 family.</text>
</comment>
<dbReference type="Pfam" id="PF08327">
    <property type="entry name" value="AHSA1"/>
    <property type="match status" value="1"/>
</dbReference>
<dbReference type="InterPro" id="IPR023393">
    <property type="entry name" value="START-like_dom_sf"/>
</dbReference>
<organism evidence="3 4">
    <name type="scientific">Asanoa ishikariensis</name>
    <dbReference type="NCBI Taxonomy" id="137265"/>
    <lineage>
        <taxon>Bacteria</taxon>
        <taxon>Bacillati</taxon>
        <taxon>Actinomycetota</taxon>
        <taxon>Actinomycetes</taxon>
        <taxon>Micromonosporales</taxon>
        <taxon>Micromonosporaceae</taxon>
        <taxon>Asanoa</taxon>
    </lineage>
</organism>
<dbReference type="SUPFAM" id="SSF55961">
    <property type="entry name" value="Bet v1-like"/>
    <property type="match status" value="2"/>
</dbReference>
<dbReference type="CDD" id="cd07814">
    <property type="entry name" value="SRPBCC_CalC_Aha1-like"/>
    <property type="match status" value="1"/>
</dbReference>
<dbReference type="OrthoDB" id="4538425at2"/>
<gene>
    <name evidence="3" type="ORF">SAMN05421684_3500</name>
</gene>
<dbReference type="InterPro" id="IPR013538">
    <property type="entry name" value="ASHA1/2-like_C"/>
</dbReference>
<evidence type="ECO:0000256" key="1">
    <source>
        <dbReference type="ARBA" id="ARBA00006817"/>
    </source>
</evidence>
<keyword evidence="4" id="KW-1185">Reference proteome</keyword>
<proteinExistence type="inferred from homology"/>